<dbReference type="Proteomes" id="UP000008207">
    <property type="component" value="Chromosome"/>
</dbReference>
<dbReference type="EMBL" id="CP001349">
    <property type="protein sequence ID" value="ACL56568.1"/>
    <property type="molecule type" value="Genomic_DNA"/>
</dbReference>
<protein>
    <submittedName>
        <fullName evidence="2">Uncharacterized protein</fullName>
    </submittedName>
</protein>
<feature type="region of interest" description="Disordered" evidence="1">
    <location>
        <begin position="1"/>
        <end position="21"/>
    </location>
</feature>
<evidence type="ECO:0000313" key="2">
    <source>
        <dbReference type="EMBL" id="ACL56568.1"/>
    </source>
</evidence>
<dbReference type="KEGG" id="mno:Mnod_1576"/>
<gene>
    <name evidence="2" type="ordered locus">Mnod_1576</name>
</gene>
<name>B8IPR8_METNO</name>
<evidence type="ECO:0000256" key="1">
    <source>
        <dbReference type="SAM" id="MobiDB-lite"/>
    </source>
</evidence>
<dbReference type="AlphaFoldDB" id="B8IPR8"/>
<accession>B8IPR8</accession>
<evidence type="ECO:0000313" key="3">
    <source>
        <dbReference type="Proteomes" id="UP000008207"/>
    </source>
</evidence>
<sequence>MNLMLSEIEPEHKSEGISSNGTNIRTHIKDLIRKIAAIKNETKAQI</sequence>
<keyword evidence="3" id="KW-1185">Reference proteome</keyword>
<proteinExistence type="predicted"/>
<organism evidence="2 3">
    <name type="scientific">Methylobacterium nodulans (strain LMG 21967 / CNCM I-2342 / ORS 2060)</name>
    <dbReference type="NCBI Taxonomy" id="460265"/>
    <lineage>
        <taxon>Bacteria</taxon>
        <taxon>Pseudomonadati</taxon>
        <taxon>Pseudomonadota</taxon>
        <taxon>Alphaproteobacteria</taxon>
        <taxon>Hyphomicrobiales</taxon>
        <taxon>Methylobacteriaceae</taxon>
        <taxon>Methylobacterium</taxon>
    </lineage>
</organism>
<dbReference type="HOGENOM" id="CLU_3185703_0_0_5"/>
<reference evidence="2 3" key="1">
    <citation type="submission" date="2009-01" db="EMBL/GenBank/DDBJ databases">
        <title>Complete sequence of chromosome of Methylobacterium nodulans ORS 2060.</title>
        <authorList>
            <consortium name="US DOE Joint Genome Institute"/>
            <person name="Lucas S."/>
            <person name="Copeland A."/>
            <person name="Lapidus A."/>
            <person name="Glavina del Rio T."/>
            <person name="Dalin E."/>
            <person name="Tice H."/>
            <person name="Bruce D."/>
            <person name="Goodwin L."/>
            <person name="Pitluck S."/>
            <person name="Sims D."/>
            <person name="Brettin T."/>
            <person name="Detter J.C."/>
            <person name="Han C."/>
            <person name="Larimer F."/>
            <person name="Land M."/>
            <person name="Hauser L."/>
            <person name="Kyrpides N."/>
            <person name="Ivanova N."/>
            <person name="Marx C.J."/>
            <person name="Richardson P."/>
        </authorList>
    </citation>
    <scope>NUCLEOTIDE SEQUENCE [LARGE SCALE GENOMIC DNA]</scope>
    <source>
        <strain evidence="3">LMG 21967 / CNCM I-2342 / ORS 2060</strain>
    </source>
</reference>